<dbReference type="InterPro" id="IPR055398">
    <property type="entry name" value="Rossmann-like_BshC"/>
</dbReference>
<dbReference type="EMBL" id="RHLK01000003">
    <property type="protein sequence ID" value="MVO99379.1"/>
    <property type="molecule type" value="Genomic_DNA"/>
</dbReference>
<protein>
    <recommendedName>
        <fullName evidence="2">Putative cysteine ligase BshC</fullName>
        <ecNumber evidence="2">6.-.-.-</ecNumber>
    </recommendedName>
</protein>
<dbReference type="InterPro" id="IPR011199">
    <property type="entry name" value="Bacillithiol_biosynth_BshC"/>
</dbReference>
<evidence type="ECO:0000259" key="4">
    <source>
        <dbReference type="Pfam" id="PF24850"/>
    </source>
</evidence>
<evidence type="ECO:0000256" key="1">
    <source>
        <dbReference type="ARBA" id="ARBA00022598"/>
    </source>
</evidence>
<sequence length="544" mass="60617">MPCTAYKWKKSQPLTEDYIQEYDRVSSLFDYNPWGKESLHERADAVRHSDALRADRSVLAEVLIEYNRRMGGKEAAIAAAGRLADEHTLAVVGGQQAGLFGGPLYVIYKAVTLIMAARQAEAELGTPVIPVFWIAGEDHDFEEVDHIHVLRPGLDISKIAIDRPWNLRTSVSRWEAEPEAWEAALRQLDEALPDSPHKAGLLRDLRTAITGDRTLSGAFAGWMAALFGDSGLVLLDADDPALRRLEGPMFAQLIGGSASLAAALVRGREQVESLGYAPQVDVSDEQAHLFVHDRGERVLLQRSGDGFTDKKGLRTFSREELLKVAAEEPERLSNGVMSRPLMQEFLLPVLGTVLGPAEVAYWAMTRDAFHLNGMTMPIVLPRLEFTIVEDTVTKWMDKYELSMDDAASGSLAARKEAWLGSQSPFPVEQRFEEARAGVREIYSPLLDSLASIEAGLPELGRSNLDKILHQIDYLQHKSEQALVRKHETALAQWKRVEQSLTPLGKPQERVYNVCAFLSRYGYNWLDELVEADLAPDGSHYLIHI</sequence>
<dbReference type="InterPro" id="IPR055399">
    <property type="entry name" value="CC_BshC"/>
</dbReference>
<accession>A0A7X3JYW6</accession>
<keyword evidence="6" id="KW-1185">Reference proteome</keyword>
<organism evidence="5 6">
    <name type="scientific">Paenibacillus lutrae</name>
    <dbReference type="NCBI Taxonomy" id="2078573"/>
    <lineage>
        <taxon>Bacteria</taxon>
        <taxon>Bacillati</taxon>
        <taxon>Bacillota</taxon>
        <taxon>Bacilli</taxon>
        <taxon>Bacillales</taxon>
        <taxon>Paenibacillaceae</taxon>
        <taxon>Paenibacillus</taxon>
    </lineage>
</organism>
<keyword evidence="1 2" id="KW-0436">Ligase</keyword>
<dbReference type="GO" id="GO:0016874">
    <property type="term" value="F:ligase activity"/>
    <property type="evidence" value="ECO:0007669"/>
    <property type="project" value="UniProtKB-UniRule"/>
</dbReference>
<dbReference type="OrthoDB" id="9765151at2"/>
<name>A0A7X3JYW6_9BACL</name>
<evidence type="ECO:0000313" key="5">
    <source>
        <dbReference type="EMBL" id="MVO99379.1"/>
    </source>
</evidence>
<dbReference type="RefSeq" id="WP_157334343.1">
    <property type="nucleotide sequence ID" value="NZ_RHLK01000003.1"/>
</dbReference>
<dbReference type="Pfam" id="PF24850">
    <property type="entry name" value="CC_BshC"/>
    <property type="match status" value="1"/>
</dbReference>
<dbReference type="Pfam" id="PF10079">
    <property type="entry name" value="Rossmann-like_BshC"/>
    <property type="match status" value="1"/>
</dbReference>
<evidence type="ECO:0000256" key="2">
    <source>
        <dbReference type="HAMAP-Rule" id="MF_01867"/>
    </source>
</evidence>
<dbReference type="PIRSF" id="PIRSF012535">
    <property type="entry name" value="UCP012535"/>
    <property type="match status" value="1"/>
</dbReference>
<dbReference type="EC" id="6.-.-.-" evidence="2"/>
<dbReference type="AlphaFoldDB" id="A0A7X3JYW6"/>
<feature type="domain" description="Bacillithiol biosynthesis BshC N-terminal Rossmann-like" evidence="3">
    <location>
        <begin position="1"/>
        <end position="383"/>
    </location>
</feature>
<comment type="function">
    <text evidence="2">Involved in bacillithiol (BSH) biosynthesis. May catalyze the last step of the pathway, the addition of cysteine to glucosamine malate (GlcN-Mal) to generate BSH.</text>
</comment>
<comment type="similarity">
    <text evidence="2">Belongs to the BshC family.</text>
</comment>
<reference evidence="5 6" key="1">
    <citation type="journal article" date="2019" name="Microorganisms">
        <title>Paenibacillus lutrae sp. nov., A Chitinolytic Species Isolated from A River Otter in Castril Natural Park, Granada, Spain.</title>
        <authorList>
            <person name="Rodriguez M."/>
            <person name="Reina J.C."/>
            <person name="Bejar V."/>
            <person name="Llamas I."/>
        </authorList>
    </citation>
    <scope>NUCLEOTIDE SEQUENCE [LARGE SCALE GENOMIC DNA]</scope>
    <source>
        <strain evidence="5 6">N10</strain>
    </source>
</reference>
<dbReference type="HAMAP" id="MF_01867">
    <property type="entry name" value="BshC"/>
    <property type="match status" value="1"/>
</dbReference>
<comment type="caution">
    <text evidence="5">The sequence shown here is derived from an EMBL/GenBank/DDBJ whole genome shotgun (WGS) entry which is preliminary data.</text>
</comment>
<gene>
    <name evidence="2 5" type="primary">bshC</name>
    <name evidence="5" type="ORF">EDM21_07530</name>
</gene>
<feature type="domain" description="Bacillithiol biosynthesis BshC C-terminal coiled-coil" evidence="4">
    <location>
        <begin position="385"/>
        <end position="543"/>
    </location>
</feature>
<evidence type="ECO:0000259" key="3">
    <source>
        <dbReference type="Pfam" id="PF10079"/>
    </source>
</evidence>
<proteinExistence type="inferred from homology"/>
<dbReference type="NCBIfam" id="TIGR03998">
    <property type="entry name" value="thiol_BshC"/>
    <property type="match status" value="1"/>
</dbReference>
<dbReference type="Proteomes" id="UP000490800">
    <property type="component" value="Unassembled WGS sequence"/>
</dbReference>
<evidence type="ECO:0000313" key="6">
    <source>
        <dbReference type="Proteomes" id="UP000490800"/>
    </source>
</evidence>